<comment type="caution">
    <text evidence="2">The sequence shown here is derived from an EMBL/GenBank/DDBJ whole genome shotgun (WGS) entry which is preliminary data.</text>
</comment>
<accession>A0A8X6IY79</accession>
<dbReference type="Proteomes" id="UP000887116">
    <property type="component" value="Unassembled WGS sequence"/>
</dbReference>
<protein>
    <submittedName>
        <fullName evidence="2">Uncharacterized protein</fullName>
    </submittedName>
</protein>
<evidence type="ECO:0000313" key="3">
    <source>
        <dbReference type="Proteomes" id="UP000887116"/>
    </source>
</evidence>
<proteinExistence type="predicted"/>
<dbReference type="AlphaFoldDB" id="A0A8X6IY79"/>
<feature type="region of interest" description="Disordered" evidence="1">
    <location>
        <begin position="53"/>
        <end position="75"/>
    </location>
</feature>
<keyword evidence="3" id="KW-1185">Reference proteome</keyword>
<gene>
    <name evidence="2" type="ORF">TNCT_551601</name>
</gene>
<evidence type="ECO:0000256" key="1">
    <source>
        <dbReference type="SAM" id="MobiDB-lite"/>
    </source>
</evidence>
<dbReference type="EMBL" id="BMAO01025544">
    <property type="protein sequence ID" value="GFR03443.1"/>
    <property type="molecule type" value="Genomic_DNA"/>
</dbReference>
<evidence type="ECO:0000313" key="2">
    <source>
        <dbReference type="EMBL" id="GFR03443.1"/>
    </source>
</evidence>
<name>A0A8X6IY79_TRICU</name>
<sequence length="75" mass="8467">MNRLPMDVTIEESNYTEEKLLNCSLNYCQLGLKYLSKSGLKMAKNDQTNLAVNSSATNQIPSQPFDYENGMRTEA</sequence>
<organism evidence="2 3">
    <name type="scientific">Trichonephila clavata</name>
    <name type="common">Joro spider</name>
    <name type="synonym">Nephila clavata</name>
    <dbReference type="NCBI Taxonomy" id="2740835"/>
    <lineage>
        <taxon>Eukaryota</taxon>
        <taxon>Metazoa</taxon>
        <taxon>Ecdysozoa</taxon>
        <taxon>Arthropoda</taxon>
        <taxon>Chelicerata</taxon>
        <taxon>Arachnida</taxon>
        <taxon>Araneae</taxon>
        <taxon>Araneomorphae</taxon>
        <taxon>Entelegynae</taxon>
        <taxon>Araneoidea</taxon>
        <taxon>Nephilidae</taxon>
        <taxon>Trichonephila</taxon>
    </lineage>
</organism>
<feature type="compositionally biased region" description="Polar residues" evidence="1">
    <location>
        <begin position="53"/>
        <end position="62"/>
    </location>
</feature>
<reference evidence="2" key="1">
    <citation type="submission" date="2020-07" db="EMBL/GenBank/DDBJ databases">
        <title>Multicomponent nature underlies the extraordinary mechanical properties of spider dragline silk.</title>
        <authorList>
            <person name="Kono N."/>
            <person name="Nakamura H."/>
            <person name="Mori M."/>
            <person name="Yoshida Y."/>
            <person name="Ohtoshi R."/>
            <person name="Malay A.D."/>
            <person name="Moran D.A.P."/>
            <person name="Tomita M."/>
            <person name="Numata K."/>
            <person name="Arakawa K."/>
        </authorList>
    </citation>
    <scope>NUCLEOTIDE SEQUENCE</scope>
</reference>